<gene>
    <name evidence="1" type="ORF">ACJMK2_016480</name>
</gene>
<proteinExistence type="predicted"/>
<accession>A0ABD3UTQ7</accession>
<keyword evidence="2" id="KW-1185">Reference proteome</keyword>
<reference evidence="1 2" key="1">
    <citation type="submission" date="2024-11" db="EMBL/GenBank/DDBJ databases">
        <title>Chromosome-level genome assembly of the freshwater bivalve Anodonta woodiana.</title>
        <authorList>
            <person name="Chen X."/>
        </authorList>
    </citation>
    <scope>NUCLEOTIDE SEQUENCE [LARGE SCALE GENOMIC DNA]</scope>
    <source>
        <strain evidence="1">MN2024</strain>
        <tissue evidence="1">Gills</tissue>
    </source>
</reference>
<name>A0ABD3UTQ7_SINWO</name>
<sequence length="168" mass="18633">MVIPLGNYHRCCSGVPSTVVTRSMTRKLEAEMQIQDLTVGDKTLVDVAPLSDLPDPLSDSSASFGMPADVEAAFSGKEKVYDQLQASEVEQNAELMSLKDIRRIENLAISLNLKGKQVMIVNFQIQFKIHWNIRKTKLPFSSNLEVMGSIPCRVIPKTYKNGMNSCLA</sequence>
<evidence type="ECO:0000313" key="2">
    <source>
        <dbReference type="Proteomes" id="UP001634394"/>
    </source>
</evidence>
<comment type="caution">
    <text evidence="1">The sequence shown here is derived from an EMBL/GenBank/DDBJ whole genome shotgun (WGS) entry which is preliminary data.</text>
</comment>
<evidence type="ECO:0000313" key="1">
    <source>
        <dbReference type="EMBL" id="KAL3852872.1"/>
    </source>
</evidence>
<organism evidence="1 2">
    <name type="scientific">Sinanodonta woodiana</name>
    <name type="common">Chinese pond mussel</name>
    <name type="synonym">Anodonta woodiana</name>
    <dbReference type="NCBI Taxonomy" id="1069815"/>
    <lineage>
        <taxon>Eukaryota</taxon>
        <taxon>Metazoa</taxon>
        <taxon>Spiralia</taxon>
        <taxon>Lophotrochozoa</taxon>
        <taxon>Mollusca</taxon>
        <taxon>Bivalvia</taxon>
        <taxon>Autobranchia</taxon>
        <taxon>Heteroconchia</taxon>
        <taxon>Palaeoheterodonta</taxon>
        <taxon>Unionida</taxon>
        <taxon>Unionoidea</taxon>
        <taxon>Unionidae</taxon>
        <taxon>Unioninae</taxon>
        <taxon>Sinanodonta</taxon>
    </lineage>
</organism>
<dbReference type="EMBL" id="JBJQND010000015">
    <property type="protein sequence ID" value="KAL3852872.1"/>
    <property type="molecule type" value="Genomic_DNA"/>
</dbReference>
<dbReference type="Proteomes" id="UP001634394">
    <property type="component" value="Unassembled WGS sequence"/>
</dbReference>
<protein>
    <submittedName>
        <fullName evidence="1">Uncharacterized protein</fullName>
    </submittedName>
</protein>
<dbReference type="AlphaFoldDB" id="A0ABD3UTQ7"/>